<dbReference type="PANTHER" id="PTHR42756">
    <property type="entry name" value="TRANSCRIPTIONAL REGULATOR, MARR"/>
    <property type="match status" value="1"/>
</dbReference>
<dbReference type="PRINTS" id="PR00598">
    <property type="entry name" value="HTHMARR"/>
</dbReference>
<keyword evidence="1" id="KW-0805">Transcription regulation</keyword>
<dbReference type="InterPro" id="IPR000835">
    <property type="entry name" value="HTH_MarR-typ"/>
</dbReference>
<dbReference type="InterPro" id="IPR036390">
    <property type="entry name" value="WH_DNA-bd_sf"/>
</dbReference>
<dbReference type="EMBL" id="CP047166">
    <property type="protein sequence ID" value="QRF65869.1"/>
    <property type="molecule type" value="Genomic_DNA"/>
</dbReference>
<keyword evidence="3" id="KW-0804">Transcription</keyword>
<gene>
    <name evidence="5" type="ORF">GQA70_05810</name>
</gene>
<dbReference type="Proteomes" id="UP000596387">
    <property type="component" value="Chromosome"/>
</dbReference>
<keyword evidence="6" id="KW-1185">Reference proteome</keyword>
<evidence type="ECO:0000313" key="5">
    <source>
        <dbReference type="EMBL" id="QRF65869.1"/>
    </source>
</evidence>
<dbReference type="PANTHER" id="PTHR42756:SF1">
    <property type="entry name" value="TRANSCRIPTIONAL REPRESSOR OF EMRAB OPERON"/>
    <property type="match status" value="1"/>
</dbReference>
<evidence type="ECO:0000313" key="6">
    <source>
        <dbReference type="Proteomes" id="UP000596387"/>
    </source>
</evidence>
<organism evidence="5 6">
    <name type="scientific">Ponticoccus alexandrii</name>
    <dbReference type="NCBI Taxonomy" id="1943633"/>
    <lineage>
        <taxon>Bacteria</taxon>
        <taxon>Pseudomonadati</taxon>
        <taxon>Pseudomonadota</taxon>
        <taxon>Alphaproteobacteria</taxon>
        <taxon>Rhodobacterales</taxon>
        <taxon>Roseobacteraceae</taxon>
        <taxon>Ponticoccus</taxon>
    </lineage>
</organism>
<evidence type="ECO:0000256" key="1">
    <source>
        <dbReference type="ARBA" id="ARBA00023015"/>
    </source>
</evidence>
<name>A0ABX7F5V8_9RHOB</name>
<dbReference type="SMART" id="SM00347">
    <property type="entry name" value="HTH_MARR"/>
    <property type="match status" value="1"/>
</dbReference>
<dbReference type="PROSITE" id="PS50995">
    <property type="entry name" value="HTH_MARR_2"/>
    <property type="match status" value="1"/>
</dbReference>
<proteinExistence type="predicted"/>
<evidence type="ECO:0000256" key="3">
    <source>
        <dbReference type="ARBA" id="ARBA00023163"/>
    </source>
</evidence>
<accession>A0ABX7F5V8</accession>
<dbReference type="RefSeq" id="WP_023849026.1">
    <property type="nucleotide sequence ID" value="NZ_CP047166.1"/>
</dbReference>
<sequence>MTFDKTTSAGYLVNHMARLFAGALRDSVAELGLTPGTFPAMLELWAQDGLTQADLTRRLDIEQATMARTLARMQRDGLILRRPDPDDARRSLIYLTEHGRALHGPATDRAQQVNRRALAQLSPEERRAFINTAQRVIDALRPS</sequence>
<reference evidence="5 6" key="1">
    <citation type="submission" date="2019-12" db="EMBL/GenBank/DDBJ databases">
        <title>Complete Genome Sequence of a Quorum-Sensing Bacterium,Rhodobacteraceae bacterium C31, Isolated from a marine microalgae symbiotic bacteria.</title>
        <authorList>
            <person name="Zhang Y."/>
        </authorList>
    </citation>
    <scope>NUCLEOTIDE SEQUENCE [LARGE SCALE GENOMIC DNA]</scope>
    <source>
        <strain evidence="5 6">C31</strain>
    </source>
</reference>
<dbReference type="Gene3D" id="1.10.10.10">
    <property type="entry name" value="Winged helix-like DNA-binding domain superfamily/Winged helix DNA-binding domain"/>
    <property type="match status" value="1"/>
</dbReference>
<protein>
    <submittedName>
        <fullName evidence="5">MarR family transcriptional regulator</fullName>
    </submittedName>
</protein>
<dbReference type="InterPro" id="IPR036388">
    <property type="entry name" value="WH-like_DNA-bd_sf"/>
</dbReference>
<evidence type="ECO:0000259" key="4">
    <source>
        <dbReference type="PROSITE" id="PS50995"/>
    </source>
</evidence>
<dbReference type="SUPFAM" id="SSF46785">
    <property type="entry name" value="Winged helix' DNA-binding domain"/>
    <property type="match status" value="1"/>
</dbReference>
<feature type="domain" description="HTH marR-type" evidence="4">
    <location>
        <begin position="6"/>
        <end position="138"/>
    </location>
</feature>
<evidence type="ECO:0000256" key="2">
    <source>
        <dbReference type="ARBA" id="ARBA00023125"/>
    </source>
</evidence>
<dbReference type="Pfam" id="PF01047">
    <property type="entry name" value="MarR"/>
    <property type="match status" value="1"/>
</dbReference>
<keyword evidence="2" id="KW-0238">DNA-binding</keyword>